<proteinExistence type="predicted"/>
<accession>A0A174VJZ4</accession>
<protein>
    <recommendedName>
        <fullName evidence="3">DUF4221 domain-containing protein</fullName>
    </recommendedName>
</protein>
<evidence type="ECO:0000313" key="2">
    <source>
        <dbReference type="Proteomes" id="UP000095725"/>
    </source>
</evidence>
<dbReference type="Proteomes" id="UP000095725">
    <property type="component" value="Unassembled WGS sequence"/>
</dbReference>
<name>A0A174VJZ4_9BACE</name>
<dbReference type="Pfam" id="PF13970">
    <property type="entry name" value="DUF4221"/>
    <property type="match status" value="1"/>
</dbReference>
<sequence>MESVLFLAHSYYSIKSHIMNKINILFLPLFYVLLTACQHSRNEVCSLVSTQDSLVFELNPQTSVFAKAIFLYTDANGREYLTFQNDIEPEILWYDIATQEYVKTLCLEKEGPNGVGMFFGYLIQSEEEIYIPEIRSTVIDVVNNRGEITRKIRYDKTSLGKSAMPIMNISFPHHVMHIVDGRLYLPQDPNLTLKNIMEDSPVALVLDTVSGSLDEFELRFPAVMTTEEMRGNKFGKTDCSSCYNGQNFVYSFFFDEDIYVVSLDGKVQKQVKVKSNYLPQIYDGEKVPSGIPELLEMICSVPMYGNLIYDQYREVYYRFVYPETELVKGENYKDIWDLGRSKFSVIILDKELNIIGETLFPENMYASRLFFVSKDGLYISTSFIKNPHYSDERLCFQRMDLVYE</sequence>
<reference evidence="1 2" key="1">
    <citation type="submission" date="2015-09" db="EMBL/GenBank/DDBJ databases">
        <authorList>
            <consortium name="Pathogen Informatics"/>
        </authorList>
    </citation>
    <scope>NUCLEOTIDE SEQUENCE [LARGE SCALE GENOMIC DNA]</scope>
    <source>
        <strain evidence="1 2">2789STDY5834946</strain>
    </source>
</reference>
<dbReference type="EMBL" id="CZBL01000010">
    <property type="protein sequence ID" value="CUQ31369.1"/>
    <property type="molecule type" value="Genomic_DNA"/>
</dbReference>
<dbReference type="AlphaFoldDB" id="A0A174VJZ4"/>
<evidence type="ECO:0000313" key="1">
    <source>
        <dbReference type="EMBL" id="CUQ31369.1"/>
    </source>
</evidence>
<evidence type="ECO:0008006" key="3">
    <source>
        <dbReference type="Google" id="ProtNLM"/>
    </source>
</evidence>
<organism evidence="1 2">
    <name type="scientific">Bacteroides caccae</name>
    <dbReference type="NCBI Taxonomy" id="47678"/>
    <lineage>
        <taxon>Bacteria</taxon>
        <taxon>Pseudomonadati</taxon>
        <taxon>Bacteroidota</taxon>
        <taxon>Bacteroidia</taxon>
        <taxon>Bacteroidales</taxon>
        <taxon>Bacteroidaceae</taxon>
        <taxon>Bacteroides</taxon>
    </lineage>
</organism>
<dbReference type="InterPro" id="IPR025316">
    <property type="entry name" value="DUF4221"/>
</dbReference>
<gene>
    <name evidence="1" type="ORF">ERS852558_02567</name>
</gene>